<dbReference type="OrthoDB" id="272985at2759"/>
<dbReference type="AlphaFoldDB" id="A0A4Y2HS28"/>
<accession>A0A4Y2HS28</accession>
<proteinExistence type="predicted"/>
<sequence length="84" mass="9473">MRDLESDKEFSKWRLVVGDGLSLDTIKLPSICYPKEQHPVKQLYNDLNFKAITAEQLKGRALLTVTKHLPIELNNAVLNVIPGS</sequence>
<protein>
    <submittedName>
        <fullName evidence="1">Uncharacterized protein</fullName>
    </submittedName>
</protein>
<dbReference type="EMBL" id="BGPR01002106">
    <property type="protein sequence ID" value="GBM67839.1"/>
    <property type="molecule type" value="Genomic_DNA"/>
</dbReference>
<name>A0A4Y2HS28_ARAVE</name>
<gene>
    <name evidence="1" type="ORF">AVEN_146987_1</name>
</gene>
<reference evidence="1 2" key="1">
    <citation type="journal article" date="2019" name="Sci. Rep.">
        <title>Orb-weaving spider Araneus ventricosus genome elucidates the spidroin gene catalogue.</title>
        <authorList>
            <person name="Kono N."/>
            <person name="Nakamura H."/>
            <person name="Ohtoshi R."/>
            <person name="Moran D.A.P."/>
            <person name="Shinohara A."/>
            <person name="Yoshida Y."/>
            <person name="Fujiwara M."/>
            <person name="Mori M."/>
            <person name="Tomita M."/>
            <person name="Arakawa K."/>
        </authorList>
    </citation>
    <scope>NUCLEOTIDE SEQUENCE [LARGE SCALE GENOMIC DNA]</scope>
</reference>
<organism evidence="1 2">
    <name type="scientific">Araneus ventricosus</name>
    <name type="common">Orbweaver spider</name>
    <name type="synonym">Epeira ventricosa</name>
    <dbReference type="NCBI Taxonomy" id="182803"/>
    <lineage>
        <taxon>Eukaryota</taxon>
        <taxon>Metazoa</taxon>
        <taxon>Ecdysozoa</taxon>
        <taxon>Arthropoda</taxon>
        <taxon>Chelicerata</taxon>
        <taxon>Arachnida</taxon>
        <taxon>Araneae</taxon>
        <taxon>Araneomorphae</taxon>
        <taxon>Entelegynae</taxon>
        <taxon>Araneoidea</taxon>
        <taxon>Araneidae</taxon>
        <taxon>Araneus</taxon>
    </lineage>
</organism>
<keyword evidence="2" id="KW-1185">Reference proteome</keyword>
<comment type="caution">
    <text evidence="1">The sequence shown here is derived from an EMBL/GenBank/DDBJ whole genome shotgun (WGS) entry which is preliminary data.</text>
</comment>
<dbReference type="Proteomes" id="UP000499080">
    <property type="component" value="Unassembled WGS sequence"/>
</dbReference>
<evidence type="ECO:0000313" key="2">
    <source>
        <dbReference type="Proteomes" id="UP000499080"/>
    </source>
</evidence>
<evidence type="ECO:0000313" key="1">
    <source>
        <dbReference type="EMBL" id="GBM67839.1"/>
    </source>
</evidence>